<dbReference type="HOGENOM" id="CLU_028243_0_0_1"/>
<dbReference type="GO" id="GO:0005737">
    <property type="term" value="C:cytoplasm"/>
    <property type="evidence" value="ECO:0000318"/>
    <property type="project" value="GO_Central"/>
</dbReference>
<comment type="catalytic activity">
    <reaction evidence="7">
        <text>a sphingomyelin + H2O = phosphocholine + an N-acylsphing-4-enine + H(+)</text>
        <dbReference type="Rhea" id="RHEA:19253"/>
        <dbReference type="ChEBI" id="CHEBI:15377"/>
        <dbReference type="ChEBI" id="CHEBI:15378"/>
        <dbReference type="ChEBI" id="CHEBI:17636"/>
        <dbReference type="ChEBI" id="CHEBI:52639"/>
        <dbReference type="ChEBI" id="CHEBI:295975"/>
        <dbReference type="EC" id="3.1.4.12"/>
    </reaction>
    <physiologicalReaction direction="left-to-right" evidence="7">
        <dbReference type="Rhea" id="RHEA:19254"/>
    </physiologicalReaction>
</comment>
<comment type="pathway">
    <text evidence="2">Sphingolipid metabolism.</text>
</comment>
<dbReference type="GeneTree" id="ENSGT00400000022168"/>
<evidence type="ECO:0000313" key="13">
    <source>
        <dbReference type="Proteomes" id="UP000018468"/>
    </source>
</evidence>
<comment type="similarity">
    <text evidence="3">Belongs to the neutral sphingomyelinase family.</text>
</comment>
<dbReference type="PANTHER" id="PTHR16320">
    <property type="entry name" value="SPHINGOMYELINASE FAMILY MEMBER"/>
    <property type="match status" value="1"/>
</dbReference>
<feature type="region of interest" description="Disordered" evidence="9">
    <location>
        <begin position="227"/>
        <end position="253"/>
    </location>
</feature>
<keyword evidence="5" id="KW-0378">Hydrolase</keyword>
<dbReference type="FunFam" id="3.60.10.10:FF:000114">
    <property type="entry name" value="Sphingomyelin phosphodiesterase 5"/>
    <property type="match status" value="1"/>
</dbReference>
<dbReference type="Gene3D" id="3.60.10.10">
    <property type="entry name" value="Endonuclease/exonuclease/phosphatase"/>
    <property type="match status" value="1"/>
</dbReference>
<dbReference type="OrthoDB" id="40902at2759"/>
<feature type="transmembrane region" description="Helical" evidence="10">
    <location>
        <begin position="60"/>
        <end position="86"/>
    </location>
</feature>
<accession>W5MPU5</accession>
<dbReference type="SUPFAM" id="SSF56219">
    <property type="entry name" value="DNase I-like"/>
    <property type="match status" value="1"/>
</dbReference>
<feature type="domain" description="Endonuclease/exonuclease/phosphatase" evidence="11">
    <location>
        <begin position="269"/>
        <end position="525"/>
    </location>
</feature>
<dbReference type="EMBL" id="AHAT01020217">
    <property type="status" value="NOT_ANNOTATED_CDS"/>
    <property type="molecule type" value="Genomic_DNA"/>
</dbReference>
<evidence type="ECO:0000313" key="12">
    <source>
        <dbReference type="Ensembl" id="ENSLOCP00000010404.1"/>
    </source>
</evidence>
<dbReference type="CTD" id="392275"/>
<evidence type="ECO:0000256" key="9">
    <source>
        <dbReference type="SAM" id="MobiDB-lite"/>
    </source>
</evidence>
<dbReference type="Ensembl" id="ENSLOCT00000010418.1">
    <property type="protein sequence ID" value="ENSLOCP00000010404.1"/>
    <property type="gene ID" value="ENSLOCG00000008553.1"/>
</dbReference>
<dbReference type="GeneID" id="102693102"/>
<dbReference type="GO" id="GO:0006687">
    <property type="term" value="P:glycosphingolipid metabolic process"/>
    <property type="evidence" value="ECO:0007669"/>
    <property type="project" value="Ensembl"/>
</dbReference>
<reference evidence="13" key="1">
    <citation type="submission" date="2011-12" db="EMBL/GenBank/DDBJ databases">
        <title>The Draft Genome of Lepisosteus oculatus.</title>
        <authorList>
            <consortium name="The Broad Institute Genome Assembly &amp; Analysis Group"/>
            <consortium name="Computational R&amp;D Group"/>
            <consortium name="and Sequencing Platform"/>
            <person name="Di Palma F."/>
            <person name="Alfoldi J."/>
            <person name="Johnson J."/>
            <person name="Berlin A."/>
            <person name="Gnerre S."/>
            <person name="Jaffe D."/>
            <person name="MacCallum I."/>
            <person name="Young S."/>
            <person name="Walker B.J."/>
            <person name="Lander E.S."/>
            <person name="Lindblad-Toh K."/>
        </authorList>
    </citation>
    <scope>NUCLEOTIDE SEQUENCE [LARGE SCALE GENOMIC DNA]</scope>
</reference>
<dbReference type="PANTHER" id="PTHR16320:SF9">
    <property type="entry name" value="SPHINGOMYELIN PHOSPHODIESTERASE 5"/>
    <property type="match status" value="1"/>
</dbReference>
<dbReference type="OMA" id="LGCWAPA"/>
<keyword evidence="6" id="KW-0443">Lipid metabolism</keyword>
<keyword evidence="10" id="KW-1133">Transmembrane helix</keyword>
<dbReference type="Bgee" id="ENSLOCG00000008553">
    <property type="expression patterns" value="Expressed in ovary and 10 other cell types or tissues"/>
</dbReference>
<evidence type="ECO:0000256" key="3">
    <source>
        <dbReference type="ARBA" id="ARBA00006335"/>
    </source>
</evidence>
<evidence type="ECO:0000256" key="6">
    <source>
        <dbReference type="ARBA" id="ARBA00022919"/>
    </source>
</evidence>
<dbReference type="Pfam" id="PF03372">
    <property type="entry name" value="Exo_endo_phos"/>
    <property type="match status" value="1"/>
</dbReference>
<protein>
    <recommendedName>
        <fullName evidence="4">sphingomyelin phosphodiesterase</fullName>
        <ecNumber evidence="4">3.1.4.12</ecNumber>
    </recommendedName>
</protein>
<evidence type="ECO:0000256" key="7">
    <source>
        <dbReference type="ARBA" id="ARBA00047268"/>
    </source>
</evidence>
<feature type="region of interest" description="Disordered" evidence="9">
    <location>
        <begin position="179"/>
        <end position="206"/>
    </location>
</feature>
<dbReference type="GO" id="GO:0005758">
    <property type="term" value="C:mitochondrial intermembrane space"/>
    <property type="evidence" value="ECO:0007669"/>
    <property type="project" value="Ensembl"/>
</dbReference>
<evidence type="ECO:0000256" key="8">
    <source>
        <dbReference type="ARBA" id="ARBA00049371"/>
    </source>
</evidence>
<comment type="catalytic activity">
    <reaction evidence="8">
        <text>N-(hexadecanoyl)-sphing-4-enine-1-phosphocholine + H2O = N-hexadecanoylsphing-4-enine + phosphocholine + H(+)</text>
        <dbReference type="Rhea" id="RHEA:45644"/>
        <dbReference type="ChEBI" id="CHEBI:15377"/>
        <dbReference type="ChEBI" id="CHEBI:15378"/>
        <dbReference type="ChEBI" id="CHEBI:72959"/>
        <dbReference type="ChEBI" id="CHEBI:78646"/>
        <dbReference type="ChEBI" id="CHEBI:295975"/>
    </reaction>
    <physiologicalReaction direction="left-to-right" evidence="8">
        <dbReference type="Rhea" id="RHEA:45645"/>
    </physiologicalReaction>
</comment>
<reference evidence="12" key="3">
    <citation type="submission" date="2025-09" db="UniProtKB">
        <authorList>
            <consortium name="Ensembl"/>
        </authorList>
    </citation>
    <scope>IDENTIFICATION</scope>
</reference>
<evidence type="ECO:0000256" key="5">
    <source>
        <dbReference type="ARBA" id="ARBA00022801"/>
    </source>
</evidence>
<comment type="pathway">
    <text evidence="1">Lipid metabolism; sphingolipid metabolism.</text>
</comment>
<dbReference type="STRING" id="7918.ENSLOCP00000010404"/>
<dbReference type="InterPro" id="IPR017766">
    <property type="entry name" value="Sphingomyelinase/PLipase_C"/>
</dbReference>
<dbReference type="InParanoid" id="W5MPU5"/>
<evidence type="ECO:0000256" key="1">
    <source>
        <dbReference type="ARBA" id="ARBA00004760"/>
    </source>
</evidence>
<dbReference type="GO" id="GO:0016020">
    <property type="term" value="C:membrane"/>
    <property type="evidence" value="ECO:0007669"/>
    <property type="project" value="GOC"/>
</dbReference>
<dbReference type="GO" id="GO:0004767">
    <property type="term" value="F:sphingomyelin phosphodiesterase activity"/>
    <property type="evidence" value="ECO:0007669"/>
    <property type="project" value="UniProtKB-EC"/>
</dbReference>
<proteinExistence type="inferred from homology"/>
<keyword evidence="10" id="KW-0472">Membrane</keyword>
<evidence type="ECO:0000256" key="2">
    <source>
        <dbReference type="ARBA" id="ARBA00004991"/>
    </source>
</evidence>
<dbReference type="GO" id="GO:0005576">
    <property type="term" value="C:extracellular region"/>
    <property type="evidence" value="ECO:0007669"/>
    <property type="project" value="InterPro"/>
</dbReference>
<sequence length="566" mass="63743">MALRESPFSNQFVAGLHSVAWWLIFPCFWFLDRLIAVCISTTFEKRLRYEQECYLNPLRVFFGAILFLCLFLITAPIALLGFVLWVPLQAARRPFSYHRQRVTTREDQVDGDWALGRSGGSFGFVTANLCLLPDSLARFNNLSQTQVRSRLIGQLIIQGVTRPADLPSSTTQENMHCLLTPTHPSYGATESQPPSSPLNAEKRTAVRDTNVHTKDVIIDVREDTDPTSADSLVMHEDSSQSCPSGGRTSQKSKGLDDIPWEVSALFPVNVDFVLLEEAFDRRAARRLKDILSPFFGHVLYDVGLYGFQGCSSFKFFNSGIFFASRYPILEASFHCFPNGRGEDSLASKGVLSVKVLVGQTQRLKNAVGFFNCTHLHAPEDDGPIRYEQLDMLSKWISEFQAQTKKEDEIVVFDVLCGDFNFDNCSPLDALEQKHSLFDSYKDPCRAGPGKEKPWVIGTLLEQPTLYDDAVSTPKRMKMSVESEEVRKRFIAPPVAPKGCVLEYPEPGAPWVGRRIDYVLYREATVSRHLRTEVEKITFVTQFAGLTDHIPVGMRLRVSVDTEEPDV</sequence>
<dbReference type="GO" id="GO:0004620">
    <property type="term" value="F:phospholipase activity"/>
    <property type="evidence" value="ECO:0000318"/>
    <property type="project" value="GO_Central"/>
</dbReference>
<feature type="transmembrane region" description="Helical" evidence="10">
    <location>
        <begin position="20"/>
        <end position="39"/>
    </location>
</feature>
<dbReference type="eggNOG" id="ENOG502QVS2">
    <property type="taxonomic scope" value="Eukaryota"/>
</dbReference>
<evidence type="ECO:0000259" key="11">
    <source>
        <dbReference type="Pfam" id="PF03372"/>
    </source>
</evidence>
<dbReference type="UniPathway" id="UPA00222"/>
<keyword evidence="10" id="KW-0812">Transmembrane</keyword>
<dbReference type="AlphaFoldDB" id="W5MPU5"/>
<dbReference type="GO" id="GO:0006684">
    <property type="term" value="P:sphingomyelin metabolic process"/>
    <property type="evidence" value="ECO:0000318"/>
    <property type="project" value="GO_Central"/>
</dbReference>
<keyword evidence="13" id="KW-1185">Reference proteome</keyword>
<evidence type="ECO:0000256" key="4">
    <source>
        <dbReference type="ARBA" id="ARBA00012369"/>
    </source>
</evidence>
<dbReference type="InterPro" id="IPR036691">
    <property type="entry name" value="Endo/exonu/phosph_ase_sf"/>
</dbReference>
<dbReference type="InterPro" id="IPR005135">
    <property type="entry name" value="Endo/exonuclease/phosphatase"/>
</dbReference>
<evidence type="ECO:0000256" key="10">
    <source>
        <dbReference type="SAM" id="Phobius"/>
    </source>
</evidence>
<feature type="compositionally biased region" description="Polar residues" evidence="9">
    <location>
        <begin position="239"/>
        <end position="252"/>
    </location>
</feature>
<organism evidence="12 13">
    <name type="scientific">Lepisosteus oculatus</name>
    <name type="common">Spotted gar</name>
    <dbReference type="NCBI Taxonomy" id="7918"/>
    <lineage>
        <taxon>Eukaryota</taxon>
        <taxon>Metazoa</taxon>
        <taxon>Chordata</taxon>
        <taxon>Craniata</taxon>
        <taxon>Vertebrata</taxon>
        <taxon>Euteleostomi</taxon>
        <taxon>Actinopterygii</taxon>
        <taxon>Neopterygii</taxon>
        <taxon>Holostei</taxon>
        <taxon>Semionotiformes</taxon>
        <taxon>Lepisosteidae</taxon>
        <taxon>Lepisosteus</taxon>
    </lineage>
</organism>
<keyword evidence="6" id="KW-0746">Sphingolipid metabolism</keyword>
<dbReference type="EC" id="3.1.4.12" evidence="4"/>
<reference evidence="12" key="2">
    <citation type="submission" date="2025-08" db="UniProtKB">
        <authorList>
            <consortium name="Ensembl"/>
        </authorList>
    </citation>
    <scope>IDENTIFICATION</scope>
</reference>
<dbReference type="Proteomes" id="UP000018468">
    <property type="component" value="Linkage group LG11"/>
</dbReference>
<dbReference type="InterPro" id="IPR038772">
    <property type="entry name" value="Sph/SMPD2-like"/>
</dbReference>
<dbReference type="CDD" id="cd09078">
    <property type="entry name" value="nSMase"/>
    <property type="match status" value="1"/>
</dbReference>
<name>W5MPU5_LEPOC</name>